<organism evidence="3 4">
    <name type="scientific">Coccomyxa subellipsoidea</name>
    <dbReference type="NCBI Taxonomy" id="248742"/>
    <lineage>
        <taxon>Eukaryota</taxon>
        <taxon>Viridiplantae</taxon>
        <taxon>Chlorophyta</taxon>
        <taxon>core chlorophytes</taxon>
        <taxon>Trebouxiophyceae</taxon>
        <taxon>Trebouxiophyceae incertae sedis</taxon>
        <taxon>Coccomyxaceae</taxon>
        <taxon>Coccomyxa</taxon>
    </lineage>
</organism>
<keyword evidence="1" id="KW-1133">Transmembrane helix</keyword>
<feature type="signal peptide" evidence="2">
    <location>
        <begin position="1"/>
        <end position="26"/>
    </location>
</feature>
<keyword evidence="4" id="KW-1185">Reference proteome</keyword>
<sequence length="235" mass="25967">MCTLTFQTTLLPQIGILALLKDSAIAMDRGAYIGYANGHAWVKTDSLVTVRLKGTAPGFGPEARFHSEDGAAAILKALSKHCCFTRGVLEDMNGVMVTEATKHLDPGTYFYIPDSSMISPNIVDLSHAVDAGVSRAIRSHGDGLAKVFAVAAVDAQVAHQKAGRRRLDVLMPLLYFVLMVLWLVWQRGAWLQSVAEAQNVLTVFRRVVQLTDIGFAFYWEPPKYWVALKMLMRWG</sequence>
<keyword evidence="2" id="KW-0732">Signal</keyword>
<evidence type="ECO:0000313" key="3">
    <source>
        <dbReference type="EMBL" id="KAK9905668.1"/>
    </source>
</evidence>
<feature type="transmembrane region" description="Helical" evidence="1">
    <location>
        <begin position="169"/>
        <end position="185"/>
    </location>
</feature>
<dbReference type="Proteomes" id="UP001491310">
    <property type="component" value="Unassembled WGS sequence"/>
</dbReference>
<evidence type="ECO:0000256" key="1">
    <source>
        <dbReference type="SAM" id="Phobius"/>
    </source>
</evidence>
<keyword evidence="1" id="KW-0812">Transmembrane</keyword>
<evidence type="ECO:0000313" key="4">
    <source>
        <dbReference type="Proteomes" id="UP001491310"/>
    </source>
</evidence>
<protein>
    <submittedName>
        <fullName evidence="3">Uncharacterized protein</fullName>
    </submittedName>
</protein>
<accession>A0ABR2YI01</accession>
<gene>
    <name evidence="3" type="ORF">WJX75_004323</name>
</gene>
<proteinExistence type="predicted"/>
<keyword evidence="1" id="KW-0472">Membrane</keyword>
<name>A0ABR2YI01_9CHLO</name>
<comment type="caution">
    <text evidence="3">The sequence shown here is derived from an EMBL/GenBank/DDBJ whole genome shotgun (WGS) entry which is preliminary data.</text>
</comment>
<feature type="chain" id="PRO_5045833132" evidence="2">
    <location>
        <begin position="27"/>
        <end position="235"/>
    </location>
</feature>
<dbReference type="EMBL" id="JALJOT010000011">
    <property type="protein sequence ID" value="KAK9905668.1"/>
    <property type="molecule type" value="Genomic_DNA"/>
</dbReference>
<reference evidence="3 4" key="1">
    <citation type="journal article" date="2024" name="Nat. Commun.">
        <title>Phylogenomics reveals the evolutionary origins of lichenization in chlorophyte algae.</title>
        <authorList>
            <person name="Puginier C."/>
            <person name="Libourel C."/>
            <person name="Otte J."/>
            <person name="Skaloud P."/>
            <person name="Haon M."/>
            <person name="Grisel S."/>
            <person name="Petersen M."/>
            <person name="Berrin J.G."/>
            <person name="Delaux P.M."/>
            <person name="Dal Grande F."/>
            <person name="Keller J."/>
        </authorList>
    </citation>
    <scope>NUCLEOTIDE SEQUENCE [LARGE SCALE GENOMIC DNA]</scope>
    <source>
        <strain evidence="3 4">SAG 216-7</strain>
    </source>
</reference>
<evidence type="ECO:0000256" key="2">
    <source>
        <dbReference type="SAM" id="SignalP"/>
    </source>
</evidence>